<dbReference type="PANTHER" id="PTHR34580:SF1">
    <property type="entry name" value="PROTEIN PAFC"/>
    <property type="match status" value="1"/>
</dbReference>
<reference evidence="3" key="1">
    <citation type="submission" date="2019-04" db="EMBL/GenBank/DDBJ databases">
        <title>Moraxella osloensis CCUG 73412, isolated from corneal scrapings as causative agent of keratitis.</title>
        <authorList>
            <person name="Connolly G."/>
            <person name="Jaen-Luchoro D."/>
            <person name="Pinyeiro-Iglesias B."/>
            <person name="Curry A."/>
            <person name="Knowles S."/>
            <person name="Moore E.R.B."/>
        </authorList>
    </citation>
    <scope>NUCLEOTIDE SEQUENCE</scope>
    <source>
        <strain evidence="3">CCUG 73412</strain>
    </source>
</reference>
<dbReference type="EMBL" id="SSCJ01000026">
    <property type="protein sequence ID" value="MDI4511015.1"/>
    <property type="molecule type" value="Genomic_DNA"/>
</dbReference>
<dbReference type="InterPro" id="IPR051534">
    <property type="entry name" value="CBASS_pafABC_assoc_protein"/>
</dbReference>
<evidence type="ECO:0000259" key="1">
    <source>
        <dbReference type="Pfam" id="PF13280"/>
    </source>
</evidence>
<evidence type="ECO:0000259" key="2">
    <source>
        <dbReference type="Pfam" id="PF25583"/>
    </source>
</evidence>
<dbReference type="PANTHER" id="PTHR34580">
    <property type="match status" value="1"/>
</dbReference>
<proteinExistence type="predicted"/>
<feature type="domain" description="WYL" evidence="1">
    <location>
        <begin position="166"/>
        <end position="245"/>
    </location>
</feature>
<dbReference type="PROSITE" id="PS52050">
    <property type="entry name" value="WYL"/>
    <property type="match status" value="1"/>
</dbReference>
<dbReference type="Pfam" id="PF25583">
    <property type="entry name" value="WCX"/>
    <property type="match status" value="1"/>
</dbReference>
<evidence type="ECO:0000313" key="3">
    <source>
        <dbReference type="EMBL" id="MDI4511015.1"/>
    </source>
</evidence>
<gene>
    <name evidence="3" type="ORF">E6P75_12545</name>
</gene>
<dbReference type="InterPro" id="IPR026881">
    <property type="entry name" value="WYL_dom"/>
</dbReference>
<feature type="domain" description="WCX" evidence="2">
    <location>
        <begin position="278"/>
        <end position="353"/>
    </location>
</feature>
<dbReference type="InterPro" id="IPR057727">
    <property type="entry name" value="WCX_dom"/>
</dbReference>
<dbReference type="Pfam" id="PF13280">
    <property type="entry name" value="WYL"/>
    <property type="match status" value="1"/>
</dbReference>
<protein>
    <submittedName>
        <fullName evidence="3">WYL domain-containing protein</fullName>
    </submittedName>
</protein>
<name>A0AAW6TIJ7_FAUOS</name>
<sequence length="361" mass="41659">MSNIMELPRGERLISLYQYFPRGEQNAKTLSELITQFNPTGEKTKSRTKLLENDLLALFSLLGEEAIVRIPSWSEGTISGKTPKYYINPNHALGNFDNENLFFWEMLDKFTANFLPKTIHQTLEQKISTVREQHQKQYQASELGKWKNHLITLPSILQAPHYDSQILAAIHQAILSQKALQFDYRKKWESDIETKTLYPVGLVFIDNIVYLTGFYTIGDSPTLSEKKQLANHRNFALTRIYAAQVTDEPIPNWVETYSLDKLQKMGKLEIHVNDKPELIQLKLKINAYACDHLRERPLSDDQIIEPFDANNKLLTAKVMNTGRLEEWLIAMSQLSEVIEPSYIRENVIERLKAGLSQYASK</sequence>
<comment type="caution">
    <text evidence="3">The sequence shown here is derived from an EMBL/GenBank/DDBJ whole genome shotgun (WGS) entry which is preliminary data.</text>
</comment>
<organism evidence="3">
    <name type="scientific">Faucicola osloensis</name>
    <name type="common">Moraxella osloensis</name>
    <dbReference type="NCBI Taxonomy" id="34062"/>
    <lineage>
        <taxon>Bacteria</taxon>
        <taxon>Pseudomonadati</taxon>
        <taxon>Pseudomonadota</taxon>
        <taxon>Gammaproteobacteria</taxon>
        <taxon>Moraxellales</taxon>
        <taxon>Moraxellaceae</taxon>
        <taxon>Faucicola</taxon>
    </lineage>
</organism>
<accession>A0AAW6TIJ7</accession>
<dbReference type="AlphaFoldDB" id="A0AAW6TIJ7"/>